<dbReference type="AlphaFoldDB" id="A0AAN9MCC5"/>
<comment type="caution">
    <text evidence="2">The sequence shown here is derived from an EMBL/GenBank/DDBJ whole genome shotgun (WGS) entry which is preliminary data.</text>
</comment>
<name>A0AAN9MCC5_CANGL</name>
<keyword evidence="1" id="KW-0812">Transmembrane</keyword>
<keyword evidence="1" id="KW-1133">Transmembrane helix</keyword>
<feature type="transmembrane region" description="Helical" evidence="1">
    <location>
        <begin position="29"/>
        <end position="61"/>
    </location>
</feature>
<dbReference type="EMBL" id="JAYMYQ010000002">
    <property type="protein sequence ID" value="KAK7349357.1"/>
    <property type="molecule type" value="Genomic_DNA"/>
</dbReference>
<keyword evidence="3" id="KW-1185">Reference proteome</keyword>
<gene>
    <name evidence="2" type="ORF">VNO77_06668</name>
</gene>
<proteinExistence type="predicted"/>
<keyword evidence="1" id="KW-0472">Membrane</keyword>
<accession>A0AAN9MCC5</accession>
<organism evidence="2 3">
    <name type="scientific">Canavalia gladiata</name>
    <name type="common">Sword bean</name>
    <name type="synonym">Dolichos gladiatus</name>
    <dbReference type="NCBI Taxonomy" id="3824"/>
    <lineage>
        <taxon>Eukaryota</taxon>
        <taxon>Viridiplantae</taxon>
        <taxon>Streptophyta</taxon>
        <taxon>Embryophyta</taxon>
        <taxon>Tracheophyta</taxon>
        <taxon>Spermatophyta</taxon>
        <taxon>Magnoliopsida</taxon>
        <taxon>eudicotyledons</taxon>
        <taxon>Gunneridae</taxon>
        <taxon>Pentapetalae</taxon>
        <taxon>rosids</taxon>
        <taxon>fabids</taxon>
        <taxon>Fabales</taxon>
        <taxon>Fabaceae</taxon>
        <taxon>Papilionoideae</taxon>
        <taxon>50 kb inversion clade</taxon>
        <taxon>NPAAA clade</taxon>
        <taxon>indigoferoid/millettioid clade</taxon>
        <taxon>Phaseoleae</taxon>
        <taxon>Canavalia</taxon>
    </lineage>
</organism>
<evidence type="ECO:0000313" key="2">
    <source>
        <dbReference type="EMBL" id="KAK7349357.1"/>
    </source>
</evidence>
<protein>
    <submittedName>
        <fullName evidence="2">Uncharacterized protein</fullName>
    </submittedName>
</protein>
<evidence type="ECO:0000313" key="3">
    <source>
        <dbReference type="Proteomes" id="UP001367508"/>
    </source>
</evidence>
<evidence type="ECO:0000256" key="1">
    <source>
        <dbReference type="SAM" id="Phobius"/>
    </source>
</evidence>
<reference evidence="2 3" key="1">
    <citation type="submission" date="2024-01" db="EMBL/GenBank/DDBJ databases">
        <title>The genomes of 5 underutilized Papilionoideae crops provide insights into root nodulation and disease resistanc.</title>
        <authorList>
            <person name="Jiang F."/>
        </authorList>
    </citation>
    <scope>NUCLEOTIDE SEQUENCE [LARGE SCALE GENOMIC DNA]</scope>
    <source>
        <strain evidence="2">LVBAO_FW01</strain>
        <tissue evidence="2">Leaves</tissue>
    </source>
</reference>
<sequence length="103" mass="11663">MSFLYRATPRELDFMLITDIHLGTLEYQIILWCLILGLLMSNVIPSFDIMLLSTSLFYYVLSHKKRCSTGRPSHSQGIGNALLALWWASVAVCGEPQAESQLR</sequence>
<dbReference type="Proteomes" id="UP001367508">
    <property type="component" value="Unassembled WGS sequence"/>
</dbReference>